<evidence type="ECO:0000313" key="3">
    <source>
        <dbReference type="Proteomes" id="UP000050454"/>
    </source>
</evidence>
<dbReference type="InterPro" id="IPR053182">
    <property type="entry name" value="YobU-like_regulator"/>
</dbReference>
<proteinExistence type="predicted"/>
<dbReference type="STRING" id="1605367.AFM12_11840"/>
<organism evidence="2 3">
    <name type="scientific">Jiulongibacter sediminis</name>
    <dbReference type="NCBI Taxonomy" id="1605367"/>
    <lineage>
        <taxon>Bacteria</taxon>
        <taxon>Pseudomonadati</taxon>
        <taxon>Bacteroidota</taxon>
        <taxon>Cytophagia</taxon>
        <taxon>Cytophagales</taxon>
        <taxon>Leadbetterellaceae</taxon>
        <taxon>Jiulongibacter</taxon>
    </lineage>
</organism>
<dbReference type="PANTHER" id="PTHR36444">
    <property type="entry name" value="TRANSCRIPTIONAL REGULATOR PROTEIN YOBU-RELATED"/>
    <property type="match status" value="1"/>
</dbReference>
<keyword evidence="3" id="KW-1185">Reference proteome</keyword>
<evidence type="ECO:0000313" key="2">
    <source>
        <dbReference type="EMBL" id="KPM47913.1"/>
    </source>
</evidence>
<feature type="domain" description="AraC effector-binding" evidence="1">
    <location>
        <begin position="1"/>
        <end position="150"/>
    </location>
</feature>
<comment type="caution">
    <text evidence="2">The sequence shown here is derived from an EMBL/GenBank/DDBJ whole genome shotgun (WGS) entry which is preliminary data.</text>
</comment>
<reference evidence="2 3" key="1">
    <citation type="submission" date="2015-07" db="EMBL/GenBank/DDBJ databases">
        <title>The draft genome sequence of Leadbetterella sp. JN14-9.</title>
        <authorList>
            <person name="Liu Y."/>
            <person name="Du J."/>
            <person name="Shao Z."/>
        </authorList>
    </citation>
    <scope>NUCLEOTIDE SEQUENCE [LARGE SCALE GENOMIC DNA]</scope>
    <source>
        <strain evidence="2 3">JN14-9</strain>
    </source>
</reference>
<dbReference type="InterPro" id="IPR029441">
    <property type="entry name" value="Cass2"/>
</dbReference>
<dbReference type="Proteomes" id="UP000050454">
    <property type="component" value="Unassembled WGS sequence"/>
</dbReference>
<dbReference type="SUPFAM" id="SSF55136">
    <property type="entry name" value="Probable bacterial effector-binding domain"/>
    <property type="match status" value="1"/>
</dbReference>
<dbReference type="PANTHER" id="PTHR36444:SF2">
    <property type="entry name" value="TRANSCRIPTIONAL REGULATOR PROTEIN YOBU-RELATED"/>
    <property type="match status" value="1"/>
</dbReference>
<dbReference type="InterPro" id="IPR010499">
    <property type="entry name" value="AraC_E-bd"/>
</dbReference>
<dbReference type="EMBL" id="LGTQ01000009">
    <property type="protein sequence ID" value="KPM47913.1"/>
    <property type="molecule type" value="Genomic_DNA"/>
</dbReference>
<dbReference type="Pfam" id="PF14526">
    <property type="entry name" value="Cass2"/>
    <property type="match status" value="1"/>
</dbReference>
<dbReference type="InterPro" id="IPR011256">
    <property type="entry name" value="Reg_factor_effector_dom_sf"/>
</dbReference>
<sequence length="151" mass="17384">MKQLPKIQLAGLKVRCNNFDGSAKTEIGSLWQRFFSEGFASKIEHKVNADMYCVYTEYESDYRGDYTCFLGYAVSEPTADQNLAYLEIDADSYQTFDASGKMPESVLNKWEEIWADKSLKRAYHADFDLYKFSEAKEGQEPEVEIYLSVSE</sequence>
<accession>A0A0P7BKX6</accession>
<dbReference type="Gene3D" id="3.20.80.10">
    <property type="entry name" value="Regulatory factor, effector binding domain"/>
    <property type="match status" value="1"/>
</dbReference>
<dbReference type="OrthoDB" id="9801008at2"/>
<protein>
    <recommendedName>
        <fullName evidence="1">AraC effector-binding domain-containing protein</fullName>
    </recommendedName>
</protein>
<dbReference type="SMART" id="SM00871">
    <property type="entry name" value="AraC_E_bind"/>
    <property type="match status" value="1"/>
</dbReference>
<evidence type="ECO:0000259" key="1">
    <source>
        <dbReference type="SMART" id="SM00871"/>
    </source>
</evidence>
<dbReference type="RefSeq" id="WP_055148461.1">
    <property type="nucleotide sequence ID" value="NZ_CAKZPM010000009.1"/>
</dbReference>
<gene>
    <name evidence="2" type="ORF">AFM12_11840</name>
</gene>
<dbReference type="AlphaFoldDB" id="A0A0P7BKX6"/>
<name>A0A0P7BKX6_9BACT</name>